<feature type="non-terminal residue" evidence="1">
    <location>
        <position position="1"/>
    </location>
</feature>
<reference evidence="1 2" key="1">
    <citation type="submission" date="2016-06" db="EMBL/GenBank/DDBJ databases">
        <authorList>
            <person name="Kjaerup R.B."/>
            <person name="Dalgaard T.S."/>
            <person name="Juul-Madsen H.R."/>
        </authorList>
    </citation>
    <scope>NUCLEOTIDE SEQUENCE [LARGE SCALE GENOMIC DNA]</scope>
    <source>
        <strain evidence="1 2">Pb300</strain>
    </source>
</reference>
<organism evidence="1 2">
    <name type="scientific">Paracoccidioides brasiliensis</name>
    <dbReference type="NCBI Taxonomy" id="121759"/>
    <lineage>
        <taxon>Eukaryota</taxon>
        <taxon>Fungi</taxon>
        <taxon>Dikarya</taxon>
        <taxon>Ascomycota</taxon>
        <taxon>Pezizomycotina</taxon>
        <taxon>Eurotiomycetes</taxon>
        <taxon>Eurotiomycetidae</taxon>
        <taxon>Onygenales</taxon>
        <taxon>Ajellomycetaceae</taxon>
        <taxon>Paracoccidioides</taxon>
    </lineage>
</organism>
<evidence type="ECO:0000313" key="1">
    <source>
        <dbReference type="EMBL" id="ODH12596.1"/>
    </source>
</evidence>
<protein>
    <submittedName>
        <fullName evidence="1">Uncharacterized protein</fullName>
    </submittedName>
</protein>
<gene>
    <name evidence="1" type="ORF">ACO22_08107</name>
</gene>
<accession>A0A1D2J2R6</accession>
<sequence length="58" mass="6631">NVSEVFEINKTILKESDKSNNAYEDLVDEMSENIVDPSDQISEVSEETLMRLEIAKLQ</sequence>
<proteinExistence type="predicted"/>
<dbReference type="Proteomes" id="UP000242814">
    <property type="component" value="Unassembled WGS sequence"/>
</dbReference>
<comment type="caution">
    <text evidence="1">The sequence shown here is derived from an EMBL/GenBank/DDBJ whole genome shotgun (WGS) entry which is preliminary data.</text>
</comment>
<dbReference type="AlphaFoldDB" id="A0A1D2J2R6"/>
<name>A0A1D2J2R6_PARBR</name>
<evidence type="ECO:0000313" key="2">
    <source>
        <dbReference type="Proteomes" id="UP000242814"/>
    </source>
</evidence>
<dbReference type="EMBL" id="LZYO01000957">
    <property type="protein sequence ID" value="ODH12596.1"/>
    <property type="molecule type" value="Genomic_DNA"/>
</dbReference>